<evidence type="ECO:0000256" key="2">
    <source>
        <dbReference type="ARBA" id="ARBA00022771"/>
    </source>
</evidence>
<evidence type="ECO:0000256" key="3">
    <source>
        <dbReference type="ARBA" id="ARBA00022833"/>
    </source>
</evidence>
<dbReference type="CDD" id="cd16531">
    <property type="entry name" value="RING-HC_RING1-like"/>
    <property type="match status" value="1"/>
</dbReference>
<name>A0A2P2KC92_RHIMU</name>
<feature type="compositionally biased region" description="Acidic residues" evidence="5">
    <location>
        <begin position="171"/>
        <end position="181"/>
    </location>
</feature>
<dbReference type="SUPFAM" id="SSF57850">
    <property type="entry name" value="RING/U-box"/>
    <property type="match status" value="1"/>
</dbReference>
<dbReference type="PROSITE" id="PS00518">
    <property type="entry name" value="ZF_RING_1"/>
    <property type="match status" value="1"/>
</dbReference>
<evidence type="ECO:0000256" key="5">
    <source>
        <dbReference type="SAM" id="MobiDB-lite"/>
    </source>
</evidence>
<dbReference type="InterPro" id="IPR017907">
    <property type="entry name" value="Znf_RING_CS"/>
</dbReference>
<dbReference type="EMBL" id="GGEC01022833">
    <property type="protein sequence ID" value="MBX03317.1"/>
    <property type="molecule type" value="Transcribed_RNA"/>
</dbReference>
<feature type="domain" description="RING-type" evidence="6">
    <location>
        <begin position="30"/>
        <end position="70"/>
    </location>
</feature>
<dbReference type="InterPro" id="IPR044592">
    <property type="entry name" value="RING1A/B"/>
</dbReference>
<sequence>MCCQLTLFLCMPVRRFVMVKLSEIRREVQCPICLGIIRKTRTVMECLHRFCRECIDKSMRLGNNECPACRTHCASRRSLRDDPNYDALIAALYPDIDKYEEEELAFHEDEKARNKQIQDSIAQTFRRQAEALGRKNKTTRVAGTAFARRTLGRYRDAHSSGRRHYRGAELQESDDNEDANEDGGKDSSSADEHSTEVKPKRFRRWAEGRSAATNADGGGEENDSEVNRESMGVSASLVGPSERLAWGKGGIRSHTRYGSANAGNGKNARNNRLSKFADYLRNLEENDEELDIHLMLLSLDEQSIPSLRRPYLCCKPTLSIKQLGQYIALQTALQPDEVEIYLLKDLDSKFNPSSAPICMPSVLDASQEELQVLEDEETLMGLKTCNFIHGYLLLAYQKRPMKW</sequence>
<reference evidence="7" key="1">
    <citation type="submission" date="2018-02" db="EMBL/GenBank/DDBJ databases">
        <title>Rhizophora mucronata_Transcriptome.</title>
        <authorList>
            <person name="Meera S.P."/>
            <person name="Sreeshan A."/>
            <person name="Augustine A."/>
        </authorList>
    </citation>
    <scope>NUCLEOTIDE SEQUENCE</scope>
    <source>
        <tissue evidence="7">Leaf</tissue>
    </source>
</reference>
<dbReference type="GO" id="GO:0008270">
    <property type="term" value="F:zinc ion binding"/>
    <property type="evidence" value="ECO:0007669"/>
    <property type="project" value="UniProtKB-KW"/>
</dbReference>
<evidence type="ECO:0000259" key="6">
    <source>
        <dbReference type="PROSITE" id="PS50089"/>
    </source>
</evidence>
<dbReference type="AlphaFoldDB" id="A0A2P2KC92"/>
<dbReference type="SMART" id="SM00184">
    <property type="entry name" value="RING"/>
    <property type="match status" value="1"/>
</dbReference>
<feature type="region of interest" description="Disordered" evidence="5">
    <location>
        <begin position="152"/>
        <end position="234"/>
    </location>
</feature>
<protein>
    <submittedName>
        <fullName evidence="7">Putative E3 ubiquitin-protein ligase RING1a</fullName>
    </submittedName>
</protein>
<feature type="compositionally biased region" description="Basic and acidic residues" evidence="5">
    <location>
        <begin position="182"/>
        <end position="207"/>
    </location>
</feature>
<evidence type="ECO:0000313" key="7">
    <source>
        <dbReference type="EMBL" id="MBX03317.1"/>
    </source>
</evidence>
<keyword evidence="1" id="KW-0479">Metal-binding</keyword>
<dbReference type="InterPro" id="IPR001841">
    <property type="entry name" value="Znf_RING"/>
</dbReference>
<evidence type="ECO:0000256" key="4">
    <source>
        <dbReference type="PROSITE-ProRule" id="PRU00175"/>
    </source>
</evidence>
<dbReference type="Gene3D" id="3.30.40.10">
    <property type="entry name" value="Zinc/RING finger domain, C3HC4 (zinc finger)"/>
    <property type="match status" value="1"/>
</dbReference>
<keyword evidence="2 4" id="KW-0863">Zinc-finger</keyword>
<keyword evidence="3" id="KW-0862">Zinc</keyword>
<evidence type="ECO:0000256" key="1">
    <source>
        <dbReference type="ARBA" id="ARBA00022723"/>
    </source>
</evidence>
<dbReference type="Pfam" id="PF13923">
    <property type="entry name" value="zf-C3HC4_2"/>
    <property type="match status" value="1"/>
</dbReference>
<dbReference type="PANTHER" id="PTHR46537:SF3">
    <property type="entry name" value="E3 UBIQUITIN-PROTEIN LIGASE RING1A"/>
    <property type="match status" value="1"/>
</dbReference>
<organism evidence="7">
    <name type="scientific">Rhizophora mucronata</name>
    <name type="common">Asiatic mangrove</name>
    <dbReference type="NCBI Taxonomy" id="61149"/>
    <lineage>
        <taxon>Eukaryota</taxon>
        <taxon>Viridiplantae</taxon>
        <taxon>Streptophyta</taxon>
        <taxon>Embryophyta</taxon>
        <taxon>Tracheophyta</taxon>
        <taxon>Spermatophyta</taxon>
        <taxon>Magnoliopsida</taxon>
        <taxon>eudicotyledons</taxon>
        <taxon>Gunneridae</taxon>
        <taxon>Pentapetalae</taxon>
        <taxon>rosids</taxon>
        <taxon>fabids</taxon>
        <taxon>Malpighiales</taxon>
        <taxon>Rhizophoraceae</taxon>
        <taxon>Rhizophora</taxon>
    </lineage>
</organism>
<dbReference type="PANTHER" id="PTHR46537">
    <property type="entry name" value="OS11G0578200 PROTEIN"/>
    <property type="match status" value="1"/>
</dbReference>
<dbReference type="InterPro" id="IPR013083">
    <property type="entry name" value="Znf_RING/FYVE/PHD"/>
</dbReference>
<dbReference type="PROSITE" id="PS50089">
    <property type="entry name" value="ZF_RING_2"/>
    <property type="match status" value="1"/>
</dbReference>
<accession>A0A2P2KC92</accession>
<proteinExistence type="predicted"/>